<sequence length="321" mass="36579">MYAFPRRDVVITDVWEKAFFHRQPYSSAAGTRPYLPSPASYPALDESQVIDPAQIVDLTDRLQADGRLEWDVPPGEWTILRMGRRSTGANTRPAPAAGLGFESDKFDKQALDVHFEAYFDTLLKLIGPRPKDRKTGFTGLDADSWEMSAQNWTPGFREEFEKRRGYDPWPYFPAYSGRVVGSREITERFLWDIRMTAQELVLENHMGHMKELCHERGLKLAIEPYDMNPTVDLDLGSLADIPMGEFWKRNTEPDGPITWHPNTNPTVKQVASAAHIYGKPVCQAEAFTHMSGADWMATPWNMKDIGDEAFCHGLTRYVLCF</sequence>
<dbReference type="AlphaFoldDB" id="A0A0F8ZGM1"/>
<organism evidence="3">
    <name type="scientific">marine sediment metagenome</name>
    <dbReference type="NCBI Taxonomy" id="412755"/>
    <lineage>
        <taxon>unclassified sequences</taxon>
        <taxon>metagenomes</taxon>
        <taxon>ecological metagenomes</taxon>
    </lineage>
</organism>
<dbReference type="Pfam" id="PF17132">
    <property type="entry name" value="Glyco_hydro_106"/>
    <property type="match status" value="1"/>
</dbReference>
<gene>
    <name evidence="3" type="ORF">LCGC14_2697640</name>
</gene>
<comment type="caution">
    <text evidence="3">The sequence shown here is derived from an EMBL/GenBank/DDBJ whole genome shotgun (WGS) entry which is preliminary data.</text>
</comment>
<dbReference type="PANTHER" id="PTHR43817:SF1">
    <property type="entry name" value="HYDROLASE, FAMILY 43, PUTATIVE (AFU_ORTHOLOGUE AFUA_3G01660)-RELATED"/>
    <property type="match status" value="1"/>
</dbReference>
<protein>
    <submittedName>
        <fullName evidence="3">Uncharacterized protein</fullName>
    </submittedName>
</protein>
<evidence type="ECO:0000256" key="2">
    <source>
        <dbReference type="ARBA" id="ARBA00022801"/>
    </source>
</evidence>
<evidence type="ECO:0000256" key="1">
    <source>
        <dbReference type="ARBA" id="ARBA00022729"/>
    </source>
</evidence>
<name>A0A0F8ZGM1_9ZZZZ</name>
<keyword evidence="2" id="KW-0378">Hydrolase</keyword>
<reference evidence="3" key="1">
    <citation type="journal article" date="2015" name="Nature">
        <title>Complex archaea that bridge the gap between prokaryotes and eukaryotes.</title>
        <authorList>
            <person name="Spang A."/>
            <person name="Saw J.H."/>
            <person name="Jorgensen S.L."/>
            <person name="Zaremba-Niedzwiedzka K."/>
            <person name="Martijn J."/>
            <person name="Lind A.E."/>
            <person name="van Eijk R."/>
            <person name="Schleper C."/>
            <person name="Guy L."/>
            <person name="Ettema T.J."/>
        </authorList>
    </citation>
    <scope>NUCLEOTIDE SEQUENCE</scope>
</reference>
<dbReference type="EMBL" id="LAZR01047978">
    <property type="protein sequence ID" value="KKK92962.1"/>
    <property type="molecule type" value="Genomic_DNA"/>
</dbReference>
<dbReference type="GO" id="GO:0016787">
    <property type="term" value="F:hydrolase activity"/>
    <property type="evidence" value="ECO:0007669"/>
    <property type="project" value="UniProtKB-KW"/>
</dbReference>
<feature type="non-terminal residue" evidence="3">
    <location>
        <position position="321"/>
    </location>
</feature>
<proteinExistence type="predicted"/>
<evidence type="ECO:0000313" key="3">
    <source>
        <dbReference type="EMBL" id="KKK92962.1"/>
    </source>
</evidence>
<accession>A0A0F8ZGM1</accession>
<dbReference type="PANTHER" id="PTHR43817">
    <property type="entry name" value="GLYCOSYL HYDROLASE"/>
    <property type="match status" value="1"/>
</dbReference>
<keyword evidence="1" id="KW-0732">Signal</keyword>